<keyword evidence="2" id="KW-0061">Asparagine biosynthesis</keyword>
<accession>A0AAV5FK66</accession>
<dbReference type="GO" id="GO:0004066">
    <property type="term" value="F:asparagine synthase (glutamine-hydrolyzing) activity"/>
    <property type="evidence" value="ECO:0007669"/>
    <property type="project" value="InterPro"/>
</dbReference>
<dbReference type="InterPro" id="IPR051857">
    <property type="entry name" value="Asn_synthetase_domain"/>
</dbReference>
<dbReference type="SUPFAM" id="SSF52402">
    <property type="entry name" value="Adenine nucleotide alpha hydrolases-like"/>
    <property type="match status" value="1"/>
</dbReference>
<dbReference type="PANTHER" id="PTHR45937:SF1">
    <property type="entry name" value="ASPARAGINE SYNTHETASE DOMAIN-CONTAINING PROTEIN 1"/>
    <property type="match status" value="1"/>
</dbReference>
<feature type="domain" description="Asparagine synthetase" evidence="5">
    <location>
        <begin position="433"/>
        <end position="525"/>
    </location>
</feature>
<keyword evidence="7" id="KW-1185">Reference proteome</keyword>
<proteinExistence type="predicted"/>
<dbReference type="EMBL" id="BQKI01000088">
    <property type="protein sequence ID" value="GJN35268.1"/>
    <property type="molecule type" value="Genomic_DNA"/>
</dbReference>
<keyword evidence="3" id="KW-0315">Glutamine amidotransferase</keyword>
<dbReference type="Gene3D" id="3.40.50.620">
    <property type="entry name" value="HUPs"/>
    <property type="match status" value="1"/>
</dbReference>
<evidence type="ECO:0000313" key="6">
    <source>
        <dbReference type="EMBL" id="GJN35268.1"/>
    </source>
</evidence>
<dbReference type="Pfam" id="PF00733">
    <property type="entry name" value="Asn_synthase"/>
    <property type="match status" value="1"/>
</dbReference>
<comment type="caution">
    <text evidence="6">The sequence shown here is derived from an EMBL/GenBank/DDBJ whole genome shotgun (WGS) entry which is preliminary data.</text>
</comment>
<organism evidence="6 7">
    <name type="scientific">Eleusine coracana subsp. coracana</name>
    <dbReference type="NCBI Taxonomy" id="191504"/>
    <lineage>
        <taxon>Eukaryota</taxon>
        <taxon>Viridiplantae</taxon>
        <taxon>Streptophyta</taxon>
        <taxon>Embryophyta</taxon>
        <taxon>Tracheophyta</taxon>
        <taxon>Spermatophyta</taxon>
        <taxon>Magnoliopsida</taxon>
        <taxon>Liliopsida</taxon>
        <taxon>Poales</taxon>
        <taxon>Poaceae</taxon>
        <taxon>PACMAD clade</taxon>
        <taxon>Chloridoideae</taxon>
        <taxon>Cynodonteae</taxon>
        <taxon>Eleusininae</taxon>
        <taxon>Eleusine</taxon>
    </lineage>
</organism>
<dbReference type="InterPro" id="IPR001962">
    <property type="entry name" value="Asn_synthase"/>
</dbReference>
<reference evidence="6" key="2">
    <citation type="submission" date="2021-12" db="EMBL/GenBank/DDBJ databases">
        <title>Resequencing data analysis of finger millet.</title>
        <authorList>
            <person name="Hatakeyama M."/>
            <person name="Aluri S."/>
            <person name="Balachadran M.T."/>
            <person name="Sivarajan S.R."/>
            <person name="Poveda L."/>
            <person name="Shimizu-Inatsugi R."/>
            <person name="Schlapbach R."/>
            <person name="Sreeman S.M."/>
            <person name="Shimizu K.K."/>
        </authorList>
    </citation>
    <scope>NUCLEOTIDE SEQUENCE</scope>
</reference>
<dbReference type="InterPro" id="IPR014729">
    <property type="entry name" value="Rossmann-like_a/b/a_fold"/>
</dbReference>
<keyword evidence="1" id="KW-0028">Amino-acid biosynthesis</keyword>
<evidence type="ECO:0000256" key="4">
    <source>
        <dbReference type="SAM" id="MobiDB-lite"/>
    </source>
</evidence>
<name>A0AAV5FK66_ELECO</name>
<evidence type="ECO:0000256" key="3">
    <source>
        <dbReference type="ARBA" id="ARBA00022962"/>
    </source>
</evidence>
<evidence type="ECO:0000256" key="1">
    <source>
        <dbReference type="ARBA" id="ARBA00022605"/>
    </source>
</evidence>
<protein>
    <recommendedName>
        <fullName evidence="5">Asparagine synthetase domain-containing protein</fullName>
    </recommendedName>
</protein>
<evidence type="ECO:0000259" key="5">
    <source>
        <dbReference type="Pfam" id="PF00733"/>
    </source>
</evidence>
<gene>
    <name evidence="6" type="primary">gb24020</name>
    <name evidence="6" type="ORF">PR202_gb24020</name>
</gene>
<dbReference type="GO" id="GO:0006529">
    <property type="term" value="P:asparagine biosynthetic process"/>
    <property type="evidence" value="ECO:0007669"/>
    <property type="project" value="UniProtKB-KW"/>
</dbReference>
<dbReference type="PANTHER" id="PTHR45937">
    <property type="entry name" value="ASPARAGINE SYNTHETASE DOMAIN-CONTAINING PROTEIN 1"/>
    <property type="match status" value="1"/>
</dbReference>
<dbReference type="Proteomes" id="UP001054889">
    <property type="component" value="Unassembled WGS sequence"/>
</dbReference>
<dbReference type="AlphaFoldDB" id="A0AAV5FK66"/>
<sequence length="560" mass="61936">MCGIALVLSGDRLLVVPGGGGASSETRTPGKGTGVSVDELKDVLRRRGPDSLGCERLQLCADGSILGREDCDGCGEDGGRVSDDVAAELIFIGATLHLRGAEPVVQPLVSTSGSVLVYNASSANGLVSDLDMPDYTTSYWEELPCGIYSIHLKDLRKNATNDCIVEVRKHEWNNSSLSELIQWERKQTVPTAENCSVDNGNHRLSQSLMKSRKAEEDTNNRVVKRDLRSDFSSYEANCLTELAHRVLVALRESVMLRTNVNALLQGSLHKHRDEELAPIAVLFSGGLDSMILAALLDQCVDSKWTIDLLNVSFDGQLAPDRISAIAGLRELQRISPIRRWRLVEIDTALTDLKYESEHVMSLIHPSNTYMDLNIGIALWLAAGGDGWVDGSACHLQDSSRYKYRSTSRVLIVGSGADEQCAGYGRHRTKYRLGGWNALDMEMRLDVQRIWKRNMGRDDRCISDHGKEARFPFLDENVIQTLLDIPLWEIAKLDEPVGKGDKKILREVARLLGLEEAALQPKRAIQFGSRIARESNRKNFGSNRAANQASAGSVQIHQHMH</sequence>
<evidence type="ECO:0000313" key="7">
    <source>
        <dbReference type="Proteomes" id="UP001054889"/>
    </source>
</evidence>
<reference evidence="6" key="1">
    <citation type="journal article" date="2018" name="DNA Res.">
        <title>Multiple hybrid de novo genome assembly of finger millet, an orphan allotetraploid crop.</title>
        <authorList>
            <person name="Hatakeyama M."/>
            <person name="Aluri S."/>
            <person name="Balachadran M.T."/>
            <person name="Sivarajan S.R."/>
            <person name="Patrignani A."/>
            <person name="Gruter S."/>
            <person name="Poveda L."/>
            <person name="Shimizu-Inatsugi R."/>
            <person name="Baeten J."/>
            <person name="Francoijs K.J."/>
            <person name="Nataraja K.N."/>
            <person name="Reddy Y.A.N."/>
            <person name="Phadnis S."/>
            <person name="Ravikumar R.L."/>
            <person name="Schlapbach R."/>
            <person name="Sreeman S.M."/>
            <person name="Shimizu K.K."/>
        </authorList>
    </citation>
    <scope>NUCLEOTIDE SEQUENCE</scope>
</reference>
<dbReference type="CDD" id="cd01991">
    <property type="entry name" value="Asn_synthase_B_C"/>
    <property type="match status" value="1"/>
</dbReference>
<feature type="compositionally biased region" description="Polar residues" evidence="4">
    <location>
        <begin position="537"/>
        <end position="560"/>
    </location>
</feature>
<evidence type="ECO:0000256" key="2">
    <source>
        <dbReference type="ARBA" id="ARBA00022888"/>
    </source>
</evidence>
<feature type="region of interest" description="Disordered" evidence="4">
    <location>
        <begin position="535"/>
        <end position="560"/>
    </location>
</feature>